<reference evidence="6 7" key="1">
    <citation type="submission" date="2017-05" db="EMBL/GenBank/DDBJ databases">
        <title>Genomic insights into alkan degradation activity of Oleiphilus messinensis.</title>
        <authorList>
            <person name="Kozyavkin S.A."/>
            <person name="Slesarev A.I."/>
            <person name="Golyshin P.N."/>
            <person name="Korzhenkov A."/>
            <person name="Golyshina O.N."/>
            <person name="Toshchakov S.V."/>
        </authorList>
    </citation>
    <scope>NUCLEOTIDE SEQUENCE [LARGE SCALE GENOMIC DNA]</scope>
    <source>
        <strain evidence="6 7">ME102</strain>
    </source>
</reference>
<dbReference type="GO" id="GO:0000976">
    <property type="term" value="F:transcription cis-regulatory region binding"/>
    <property type="evidence" value="ECO:0007669"/>
    <property type="project" value="TreeGrafter"/>
</dbReference>
<dbReference type="PROSITE" id="PS50110">
    <property type="entry name" value="RESPONSE_REGULATORY"/>
    <property type="match status" value="1"/>
</dbReference>
<dbReference type="PROSITE" id="PS50930">
    <property type="entry name" value="HTH_LYTTR"/>
    <property type="match status" value="1"/>
</dbReference>
<dbReference type="InterPro" id="IPR001789">
    <property type="entry name" value="Sig_transdc_resp-reg_receiver"/>
</dbReference>
<dbReference type="KEGG" id="ome:OLMES_3896"/>
<dbReference type="Gene3D" id="3.40.50.2300">
    <property type="match status" value="1"/>
</dbReference>
<evidence type="ECO:0000256" key="1">
    <source>
        <dbReference type="ARBA" id="ARBA00023012"/>
    </source>
</evidence>
<feature type="modified residue" description="4-aspartylphosphate" evidence="3">
    <location>
        <position position="56"/>
    </location>
</feature>
<evidence type="ECO:0000259" key="5">
    <source>
        <dbReference type="PROSITE" id="PS50930"/>
    </source>
</evidence>
<dbReference type="GO" id="GO:0006355">
    <property type="term" value="P:regulation of DNA-templated transcription"/>
    <property type="evidence" value="ECO:0007669"/>
    <property type="project" value="TreeGrafter"/>
</dbReference>
<keyword evidence="1" id="KW-0902">Two-component regulatory system</keyword>
<dbReference type="OrthoDB" id="236568at2"/>
<evidence type="ECO:0000313" key="7">
    <source>
        <dbReference type="Proteomes" id="UP000196027"/>
    </source>
</evidence>
<sequence>MTAKTVMIVDDEPAARLSLKKVIETFAELEIIAEAADGKSAIEQILINRPDIVFLDIEMPEVTGFDVAKATQQLNYQLVFLTAYEHYALQAFDTNAIDYLVKPARPELIAKSIRKILRQAVYVSSQNLTPKDDNRLVLNDYNLQRIIEHEHINYIEGIGRYRRVHLTEAGIKLHNVDTLLSDTTLDCFCEQLPADVFYRLHRSYIINSSRLLELKLQSRRHFVRLAGTSTLIPVSRSFLSTLKQRINSMNVGHDSSPDIET</sequence>
<dbReference type="Pfam" id="PF00072">
    <property type="entry name" value="Response_reg"/>
    <property type="match status" value="1"/>
</dbReference>
<dbReference type="InterPro" id="IPR039420">
    <property type="entry name" value="WalR-like"/>
</dbReference>
<dbReference type="GO" id="GO:0000156">
    <property type="term" value="F:phosphorelay response regulator activity"/>
    <property type="evidence" value="ECO:0007669"/>
    <property type="project" value="TreeGrafter"/>
</dbReference>
<proteinExistence type="predicted"/>
<dbReference type="SMART" id="SM00448">
    <property type="entry name" value="REC"/>
    <property type="match status" value="1"/>
</dbReference>
<keyword evidence="3" id="KW-0597">Phosphoprotein</keyword>
<dbReference type="GO" id="GO:0032993">
    <property type="term" value="C:protein-DNA complex"/>
    <property type="evidence" value="ECO:0007669"/>
    <property type="project" value="TreeGrafter"/>
</dbReference>
<protein>
    <submittedName>
        <fullName evidence="6">Positive alginate biosynthesis regulatory protein</fullName>
    </submittedName>
</protein>
<keyword evidence="7" id="KW-1185">Reference proteome</keyword>
<feature type="domain" description="HTH LytTR-type" evidence="5">
    <location>
        <begin position="184"/>
        <end position="248"/>
    </location>
</feature>
<organism evidence="6 7">
    <name type="scientific">Oleiphilus messinensis</name>
    <dbReference type="NCBI Taxonomy" id="141451"/>
    <lineage>
        <taxon>Bacteria</taxon>
        <taxon>Pseudomonadati</taxon>
        <taxon>Pseudomonadota</taxon>
        <taxon>Gammaproteobacteria</taxon>
        <taxon>Oceanospirillales</taxon>
        <taxon>Oleiphilaceae</taxon>
        <taxon>Oleiphilus</taxon>
    </lineage>
</organism>
<dbReference type="Proteomes" id="UP000196027">
    <property type="component" value="Chromosome"/>
</dbReference>
<dbReference type="EMBL" id="CP021425">
    <property type="protein sequence ID" value="ARU57916.1"/>
    <property type="molecule type" value="Genomic_DNA"/>
</dbReference>
<dbReference type="Gene3D" id="2.40.50.1020">
    <property type="entry name" value="LytTr DNA-binding domain"/>
    <property type="match status" value="1"/>
</dbReference>
<evidence type="ECO:0000313" key="6">
    <source>
        <dbReference type="EMBL" id="ARU57916.1"/>
    </source>
</evidence>
<feature type="domain" description="Response regulatory" evidence="4">
    <location>
        <begin position="5"/>
        <end position="117"/>
    </location>
</feature>
<dbReference type="PANTHER" id="PTHR48111:SF69">
    <property type="entry name" value="RESPONSE REGULATOR RECEIVER"/>
    <property type="match status" value="1"/>
</dbReference>
<dbReference type="PANTHER" id="PTHR48111">
    <property type="entry name" value="REGULATOR OF RPOS"/>
    <property type="match status" value="1"/>
</dbReference>
<dbReference type="GO" id="GO:0005829">
    <property type="term" value="C:cytosol"/>
    <property type="evidence" value="ECO:0007669"/>
    <property type="project" value="TreeGrafter"/>
</dbReference>
<dbReference type="InterPro" id="IPR011006">
    <property type="entry name" value="CheY-like_superfamily"/>
</dbReference>
<dbReference type="InterPro" id="IPR007492">
    <property type="entry name" value="LytTR_DNA-bd_dom"/>
</dbReference>
<dbReference type="RefSeq" id="WP_087462759.1">
    <property type="nucleotide sequence ID" value="NZ_CP021425.1"/>
</dbReference>
<accession>A0A1Y0IDQ4</accession>
<evidence type="ECO:0000256" key="2">
    <source>
        <dbReference type="ARBA" id="ARBA00023125"/>
    </source>
</evidence>
<dbReference type="AlphaFoldDB" id="A0A1Y0IDQ4"/>
<dbReference type="Pfam" id="PF04397">
    <property type="entry name" value="LytTR"/>
    <property type="match status" value="1"/>
</dbReference>
<keyword evidence="2" id="KW-0238">DNA-binding</keyword>
<name>A0A1Y0IDQ4_9GAMM</name>
<evidence type="ECO:0000259" key="4">
    <source>
        <dbReference type="PROSITE" id="PS50110"/>
    </source>
</evidence>
<evidence type="ECO:0000256" key="3">
    <source>
        <dbReference type="PROSITE-ProRule" id="PRU00169"/>
    </source>
</evidence>
<gene>
    <name evidence="6" type="ORF">OLMES_3896</name>
</gene>
<dbReference type="SUPFAM" id="SSF52172">
    <property type="entry name" value="CheY-like"/>
    <property type="match status" value="1"/>
</dbReference>
<dbReference type="SMART" id="SM00850">
    <property type="entry name" value="LytTR"/>
    <property type="match status" value="1"/>
</dbReference>